<keyword evidence="5" id="KW-1133">Transmembrane helix</keyword>
<keyword evidence="6" id="KW-0472">Membrane</keyword>
<dbReference type="SMART" id="SM00014">
    <property type="entry name" value="acidPPc"/>
    <property type="match status" value="1"/>
</dbReference>
<dbReference type="PANTHER" id="PTHR14969">
    <property type="entry name" value="SPHINGOSINE-1-PHOSPHATE PHOSPHOHYDROLASE"/>
    <property type="match status" value="1"/>
</dbReference>
<evidence type="ECO:0000256" key="2">
    <source>
        <dbReference type="ARBA" id="ARBA00022475"/>
    </source>
</evidence>
<sequence>MSSESTEQTTTAPAGEPTGEVKVLVDIQSAIATPPVTAAARGLSHFGEHSLGWLAISAAGWALATRRDDAAAQRRWIEAGVGAFGAHAASVVIKRIVRRKRPHDPRIEVGVSTPSKLSFPSSHATSTTAAAILIGRAAGLPPSLLPALLVPPMLTSRLVLGVHYPSDVAAGAAIGALSAGAVIAGDRYIDSAMTTCVGRNREK</sequence>
<reference evidence="8 9" key="1">
    <citation type="submission" date="2020-01" db="EMBL/GenBank/DDBJ databases">
        <title>Investigation of new actinobacteria for the biodesulphurisation of diesel fuel.</title>
        <authorList>
            <person name="Athi Narayanan S.M."/>
        </authorList>
    </citation>
    <scope>NUCLEOTIDE SEQUENCE [LARGE SCALE GENOMIC DNA]</scope>
    <source>
        <strain evidence="8 9">213E</strain>
    </source>
</reference>
<evidence type="ECO:0000313" key="8">
    <source>
        <dbReference type="EMBL" id="NDK92427.1"/>
    </source>
</evidence>
<keyword evidence="2" id="KW-1003">Cell membrane</keyword>
<dbReference type="GO" id="GO:0016787">
    <property type="term" value="F:hydrolase activity"/>
    <property type="evidence" value="ECO:0007669"/>
    <property type="project" value="UniProtKB-KW"/>
</dbReference>
<evidence type="ECO:0000256" key="4">
    <source>
        <dbReference type="ARBA" id="ARBA00022801"/>
    </source>
</evidence>
<dbReference type="GO" id="GO:0005886">
    <property type="term" value="C:plasma membrane"/>
    <property type="evidence" value="ECO:0007669"/>
    <property type="project" value="UniProtKB-SubCell"/>
</dbReference>
<evidence type="ECO:0000256" key="6">
    <source>
        <dbReference type="ARBA" id="ARBA00023136"/>
    </source>
</evidence>
<evidence type="ECO:0000313" key="9">
    <source>
        <dbReference type="Proteomes" id="UP000466307"/>
    </source>
</evidence>
<dbReference type="EMBL" id="JAADZU010000121">
    <property type="protein sequence ID" value="NDK92427.1"/>
    <property type="molecule type" value="Genomic_DNA"/>
</dbReference>
<keyword evidence="9" id="KW-1185">Reference proteome</keyword>
<dbReference type="Pfam" id="PF01569">
    <property type="entry name" value="PAP2"/>
    <property type="match status" value="1"/>
</dbReference>
<keyword evidence="4" id="KW-0378">Hydrolase</keyword>
<name>A0A7K3LY49_9ACTN</name>
<protein>
    <submittedName>
        <fullName evidence="8">Phosphatase PAP2 family protein</fullName>
    </submittedName>
</protein>
<dbReference type="AlphaFoldDB" id="A0A7K3LY49"/>
<keyword evidence="3" id="KW-0812">Transmembrane</keyword>
<dbReference type="Gene3D" id="1.20.144.10">
    <property type="entry name" value="Phosphatidic acid phosphatase type 2/haloperoxidase"/>
    <property type="match status" value="1"/>
</dbReference>
<evidence type="ECO:0000256" key="1">
    <source>
        <dbReference type="ARBA" id="ARBA00004651"/>
    </source>
</evidence>
<gene>
    <name evidence="8" type="ORF">GYA93_23125</name>
</gene>
<comment type="caution">
    <text evidence="8">The sequence shown here is derived from an EMBL/GenBank/DDBJ whole genome shotgun (WGS) entry which is preliminary data.</text>
</comment>
<evidence type="ECO:0000259" key="7">
    <source>
        <dbReference type="SMART" id="SM00014"/>
    </source>
</evidence>
<dbReference type="PANTHER" id="PTHR14969:SF62">
    <property type="entry name" value="DECAPRENYLPHOSPHORYL-5-PHOSPHORIBOSE PHOSPHATASE RV3807C-RELATED"/>
    <property type="match status" value="1"/>
</dbReference>
<evidence type="ECO:0000256" key="5">
    <source>
        <dbReference type="ARBA" id="ARBA00022989"/>
    </source>
</evidence>
<dbReference type="Proteomes" id="UP000466307">
    <property type="component" value="Unassembled WGS sequence"/>
</dbReference>
<dbReference type="InterPro" id="IPR000326">
    <property type="entry name" value="PAP2/HPO"/>
</dbReference>
<dbReference type="InterPro" id="IPR036938">
    <property type="entry name" value="PAP2/HPO_sf"/>
</dbReference>
<feature type="domain" description="Phosphatidic acid phosphatase type 2/haloperoxidase" evidence="7">
    <location>
        <begin position="76"/>
        <end position="183"/>
    </location>
</feature>
<accession>A0A7K3LY49</accession>
<organism evidence="8 9">
    <name type="scientific">Gordonia desulfuricans</name>
    <dbReference type="NCBI Taxonomy" id="89051"/>
    <lineage>
        <taxon>Bacteria</taxon>
        <taxon>Bacillati</taxon>
        <taxon>Actinomycetota</taxon>
        <taxon>Actinomycetes</taxon>
        <taxon>Mycobacteriales</taxon>
        <taxon>Gordoniaceae</taxon>
        <taxon>Gordonia</taxon>
    </lineage>
</organism>
<dbReference type="SUPFAM" id="SSF48317">
    <property type="entry name" value="Acid phosphatase/Vanadium-dependent haloperoxidase"/>
    <property type="match status" value="1"/>
</dbReference>
<comment type="subcellular location">
    <subcellularLocation>
        <location evidence="1">Cell membrane</location>
        <topology evidence="1">Multi-pass membrane protein</topology>
    </subcellularLocation>
</comment>
<proteinExistence type="predicted"/>
<evidence type="ECO:0000256" key="3">
    <source>
        <dbReference type="ARBA" id="ARBA00022692"/>
    </source>
</evidence>
<dbReference type="RefSeq" id="WP_059039788.1">
    <property type="nucleotide sequence ID" value="NZ_JAADZU010000121.1"/>
</dbReference>